<dbReference type="Gene3D" id="3.40.630.30">
    <property type="match status" value="1"/>
</dbReference>
<feature type="region of interest" description="Disordered" evidence="1">
    <location>
        <begin position="351"/>
        <end position="389"/>
    </location>
</feature>
<gene>
    <name evidence="3" type="ORF">HDA43_004207</name>
</gene>
<evidence type="ECO:0000256" key="1">
    <source>
        <dbReference type="SAM" id="MobiDB-lite"/>
    </source>
</evidence>
<reference evidence="3 4" key="1">
    <citation type="submission" date="2020-07" db="EMBL/GenBank/DDBJ databases">
        <title>Sequencing the genomes of 1000 actinobacteria strains.</title>
        <authorList>
            <person name="Klenk H.-P."/>
        </authorList>
    </citation>
    <scope>NUCLEOTIDE SEQUENCE [LARGE SCALE GENOMIC DNA]</scope>
    <source>
        <strain evidence="3 4">DSM 45763</strain>
    </source>
</reference>
<dbReference type="SUPFAM" id="SSF55729">
    <property type="entry name" value="Acyl-CoA N-acyltransferases (Nat)"/>
    <property type="match status" value="1"/>
</dbReference>
<feature type="domain" description="BioF2-like acetyltransferase" evidence="2">
    <location>
        <begin position="148"/>
        <end position="291"/>
    </location>
</feature>
<evidence type="ECO:0000259" key="2">
    <source>
        <dbReference type="Pfam" id="PF13480"/>
    </source>
</evidence>
<comment type="caution">
    <text evidence="3">The sequence shown here is derived from an EMBL/GenBank/DDBJ whole genome shotgun (WGS) entry which is preliminary data.</text>
</comment>
<sequence>MSPRDLGESEASRWRELQKASPSLDNPFLSVEFTQAMGRLRDYVRVAVIEDGGTVAGFFPYERHGLGVGRPLGGFLTTCHGLISVPGLRLDSRELLRGCGISALEFEYLVPGQPTFAPYETDVRPAPLMDLRGGFDAYIEQVRAQSAKNYKTVRYKERKLGREQGEIRFEYDSADPATLRTLLDWKSDQYRRTGRVDRFAQPWIVRLVEELHARPSDGFAGVLTMLYAGDTPVAGHFGLRTETTLVGWFPAYDPEYARYSPGIMHHLHMAEHAAAAGLEQVDMGKGGREYKDWLKTGSVMVAEARVSRPSPVAAAQWLRRVPVNRLRAVVVENPTLFRAADRVLKSYGRARSSLQARPAPREAGLASQPAAPERSAAPERPAPESSRAR</sequence>
<dbReference type="Proteomes" id="UP000576393">
    <property type="component" value="Unassembled WGS sequence"/>
</dbReference>
<feature type="compositionally biased region" description="Low complexity" evidence="1">
    <location>
        <begin position="366"/>
        <end position="389"/>
    </location>
</feature>
<dbReference type="AlphaFoldDB" id="A0A852V1V5"/>
<proteinExistence type="predicted"/>
<protein>
    <submittedName>
        <fullName evidence="3">CelD/BcsL family acetyltransferase involved in cellulose biosynthesis</fullName>
    </submittedName>
</protein>
<keyword evidence="4" id="KW-1185">Reference proteome</keyword>
<name>A0A852V1V5_9ACTN</name>
<dbReference type="Pfam" id="PF13480">
    <property type="entry name" value="Acetyltransf_6"/>
    <property type="match status" value="1"/>
</dbReference>
<dbReference type="InterPro" id="IPR038740">
    <property type="entry name" value="BioF2-like_GNAT_dom"/>
</dbReference>
<keyword evidence="3" id="KW-0808">Transferase</keyword>
<evidence type="ECO:0000313" key="4">
    <source>
        <dbReference type="Proteomes" id="UP000576393"/>
    </source>
</evidence>
<dbReference type="RefSeq" id="WP_218912648.1">
    <property type="nucleotide sequence ID" value="NZ_CP192034.1"/>
</dbReference>
<evidence type="ECO:0000313" key="3">
    <source>
        <dbReference type="EMBL" id="NYF42006.1"/>
    </source>
</evidence>
<dbReference type="GO" id="GO:0016740">
    <property type="term" value="F:transferase activity"/>
    <property type="evidence" value="ECO:0007669"/>
    <property type="project" value="UniProtKB-KW"/>
</dbReference>
<organism evidence="3 4">
    <name type="scientific">Streptosporangium sandarakinum</name>
    <dbReference type="NCBI Taxonomy" id="1260955"/>
    <lineage>
        <taxon>Bacteria</taxon>
        <taxon>Bacillati</taxon>
        <taxon>Actinomycetota</taxon>
        <taxon>Actinomycetes</taxon>
        <taxon>Streptosporangiales</taxon>
        <taxon>Streptosporangiaceae</taxon>
        <taxon>Streptosporangium</taxon>
    </lineage>
</organism>
<accession>A0A852V1V5</accession>
<dbReference type="InterPro" id="IPR016181">
    <property type="entry name" value="Acyl_CoA_acyltransferase"/>
</dbReference>
<dbReference type="EMBL" id="JACCCO010000002">
    <property type="protein sequence ID" value="NYF42006.1"/>
    <property type="molecule type" value="Genomic_DNA"/>
</dbReference>